<dbReference type="RefSeq" id="WP_021695340.1">
    <property type="nucleotide sequence ID" value="NZ_BATB01000071.1"/>
</dbReference>
<keyword evidence="3" id="KW-1185">Reference proteome</keyword>
<gene>
    <name evidence="2" type="ORF">MBELCI_3293</name>
</gene>
<proteinExistence type="predicted"/>
<accession>U2YPC5</accession>
<feature type="compositionally biased region" description="Low complexity" evidence="1">
    <location>
        <begin position="92"/>
        <end position="101"/>
    </location>
</feature>
<evidence type="ECO:0000313" key="2">
    <source>
        <dbReference type="EMBL" id="GAD57241.1"/>
    </source>
</evidence>
<dbReference type="Proteomes" id="UP000016566">
    <property type="component" value="Unassembled WGS sequence"/>
</dbReference>
<evidence type="ECO:0000313" key="3">
    <source>
        <dbReference type="Proteomes" id="UP000016566"/>
    </source>
</evidence>
<dbReference type="STRING" id="1337093.MBELCI_3293"/>
<reference evidence="2" key="1">
    <citation type="journal article" date="2013" name="Genome Announc.">
        <title>Draft Genome Sequence of Loktanella cinnabarina LL-001T, Isolated from Deep-Sea Floor Sediment.</title>
        <authorList>
            <person name="Nishi S."/>
            <person name="Tsubouchi T."/>
            <person name="Takaki Y."/>
            <person name="Koyanagi R."/>
            <person name="Satoh N."/>
            <person name="Maruyama T."/>
            <person name="Hatada Y."/>
        </authorList>
    </citation>
    <scope>NUCLEOTIDE SEQUENCE [LARGE SCALE GENOMIC DNA]</scope>
    <source>
        <strain evidence="2">LL-001</strain>
    </source>
</reference>
<dbReference type="EMBL" id="BATB01000071">
    <property type="protein sequence ID" value="GAD57241.1"/>
    <property type="molecule type" value="Genomic_DNA"/>
</dbReference>
<feature type="region of interest" description="Disordered" evidence="1">
    <location>
        <begin position="71"/>
        <end position="131"/>
    </location>
</feature>
<dbReference type="AlphaFoldDB" id="U2YPC5"/>
<organism evidence="2 3">
    <name type="scientific">Limimaricola cinnabarinus LL-001</name>
    <dbReference type="NCBI Taxonomy" id="1337093"/>
    <lineage>
        <taxon>Bacteria</taxon>
        <taxon>Pseudomonadati</taxon>
        <taxon>Pseudomonadota</taxon>
        <taxon>Alphaproteobacteria</taxon>
        <taxon>Rhodobacterales</taxon>
        <taxon>Paracoccaceae</taxon>
        <taxon>Limimaricola</taxon>
    </lineage>
</organism>
<comment type="caution">
    <text evidence="2">The sequence shown here is derived from an EMBL/GenBank/DDBJ whole genome shotgun (WGS) entry which is preliminary data.</text>
</comment>
<sequence>MSETELQRAERQFAQAKARLQAVKNREATRQRKLDTRRKVILGGALIDLAVRDSTAAEMLDRLLRNLTRENDRQAFEEWSPPSVGSGSRIEAGAGSDADVGSGSGIGAGVGSESSSGSGDAPSATPEPPAA</sequence>
<evidence type="ECO:0000256" key="1">
    <source>
        <dbReference type="SAM" id="MobiDB-lite"/>
    </source>
</evidence>
<feature type="compositionally biased region" description="Low complexity" evidence="1">
    <location>
        <begin position="111"/>
        <end position="124"/>
    </location>
</feature>
<name>U2YPC5_9RHOB</name>
<dbReference type="eggNOG" id="ENOG5033IZ0">
    <property type="taxonomic scope" value="Bacteria"/>
</dbReference>
<protein>
    <submittedName>
        <fullName evidence="2">Mobilization protein</fullName>
    </submittedName>
</protein>